<dbReference type="InterPro" id="IPR041657">
    <property type="entry name" value="HTH_17"/>
</dbReference>
<proteinExistence type="predicted"/>
<dbReference type="InterPro" id="IPR010093">
    <property type="entry name" value="SinI_DNA-bd"/>
</dbReference>
<accession>A0A3S4LI71</accession>
<feature type="compositionally biased region" description="Basic and acidic residues" evidence="1">
    <location>
        <begin position="65"/>
        <end position="84"/>
    </location>
</feature>
<protein>
    <submittedName>
        <fullName evidence="3">DNA binding domain, excisionase family</fullName>
    </submittedName>
</protein>
<evidence type="ECO:0000256" key="1">
    <source>
        <dbReference type="SAM" id="MobiDB-lite"/>
    </source>
</evidence>
<dbReference type="EMBL" id="LR134182">
    <property type="protein sequence ID" value="VEB41370.1"/>
    <property type="molecule type" value="Genomic_DNA"/>
</dbReference>
<feature type="domain" description="Helix-turn-helix" evidence="2">
    <location>
        <begin position="5"/>
        <end position="51"/>
    </location>
</feature>
<sequence>MKETLNLDEAAELMNIGTETARELADIGVLPGCKVGVAWVFLRDDVLGYLRDEVRRQTNQRIAKAEANKTLRGDSKPKRVETGVRKSGVRGNRYKEKPDLDALENAA</sequence>
<dbReference type="NCBIfam" id="TIGR01764">
    <property type="entry name" value="excise"/>
    <property type="match status" value="1"/>
</dbReference>
<evidence type="ECO:0000313" key="4">
    <source>
        <dbReference type="Proteomes" id="UP000275777"/>
    </source>
</evidence>
<dbReference type="AlphaFoldDB" id="A0A3S4LI71"/>
<gene>
    <name evidence="3" type="ORF">NCTC9695_01797</name>
</gene>
<dbReference type="Proteomes" id="UP000275777">
    <property type="component" value="Chromosome"/>
</dbReference>
<reference evidence="3 4" key="1">
    <citation type="submission" date="2018-12" db="EMBL/GenBank/DDBJ databases">
        <authorList>
            <consortium name="Pathogen Informatics"/>
        </authorList>
    </citation>
    <scope>NUCLEOTIDE SEQUENCE [LARGE SCALE GENOMIC DNA]</scope>
    <source>
        <strain evidence="3 4">NCTC9695</strain>
    </source>
</reference>
<feature type="region of interest" description="Disordered" evidence="1">
    <location>
        <begin position="65"/>
        <end position="107"/>
    </location>
</feature>
<dbReference type="Pfam" id="PF12728">
    <property type="entry name" value="HTH_17"/>
    <property type="match status" value="1"/>
</dbReference>
<evidence type="ECO:0000259" key="2">
    <source>
        <dbReference type="Pfam" id="PF12728"/>
    </source>
</evidence>
<organism evidence="3 4">
    <name type="scientific">Chromobacterium violaceum</name>
    <dbReference type="NCBI Taxonomy" id="536"/>
    <lineage>
        <taxon>Bacteria</taxon>
        <taxon>Pseudomonadati</taxon>
        <taxon>Pseudomonadota</taxon>
        <taxon>Betaproteobacteria</taxon>
        <taxon>Neisseriales</taxon>
        <taxon>Chromobacteriaceae</taxon>
        <taxon>Chromobacterium</taxon>
    </lineage>
</organism>
<dbReference type="GO" id="GO:0003677">
    <property type="term" value="F:DNA binding"/>
    <property type="evidence" value="ECO:0007669"/>
    <property type="project" value="InterPro"/>
</dbReference>
<evidence type="ECO:0000313" key="3">
    <source>
        <dbReference type="EMBL" id="VEB41370.1"/>
    </source>
</evidence>
<name>A0A3S4LI71_CHRVL</name>